<dbReference type="InterPro" id="IPR025944">
    <property type="entry name" value="Sigma_54_int_dom_CS"/>
</dbReference>
<dbReference type="InterPro" id="IPR002197">
    <property type="entry name" value="HTH_Fis"/>
</dbReference>
<dbReference type="PANTHER" id="PTHR32071">
    <property type="entry name" value="TRANSCRIPTIONAL REGULATORY PROTEIN"/>
    <property type="match status" value="1"/>
</dbReference>
<name>A0A6M6JPT1_9PSEU</name>
<evidence type="ECO:0000256" key="3">
    <source>
        <dbReference type="ARBA" id="ARBA00023015"/>
    </source>
</evidence>
<dbReference type="CDD" id="cd00009">
    <property type="entry name" value="AAA"/>
    <property type="match status" value="1"/>
</dbReference>
<dbReference type="Gene3D" id="1.10.8.60">
    <property type="match status" value="1"/>
</dbReference>
<keyword evidence="1" id="KW-0547">Nucleotide-binding</keyword>
<protein>
    <submittedName>
        <fullName evidence="6">Sigma-54-dependent Fis family transcriptional regulator</fullName>
    </submittedName>
</protein>
<dbReference type="Pfam" id="PF02954">
    <property type="entry name" value="HTH_8"/>
    <property type="match status" value="1"/>
</dbReference>
<evidence type="ECO:0000256" key="1">
    <source>
        <dbReference type="ARBA" id="ARBA00022741"/>
    </source>
</evidence>
<dbReference type="Gene3D" id="3.30.450.40">
    <property type="match status" value="1"/>
</dbReference>
<dbReference type="GO" id="GO:0043565">
    <property type="term" value="F:sequence-specific DNA binding"/>
    <property type="evidence" value="ECO:0007669"/>
    <property type="project" value="InterPro"/>
</dbReference>
<dbReference type="InterPro" id="IPR058031">
    <property type="entry name" value="AAA_lid_NorR"/>
</dbReference>
<dbReference type="RefSeq" id="WP_172167090.1">
    <property type="nucleotide sequence ID" value="NZ_CP053564.1"/>
</dbReference>
<keyword evidence="2" id="KW-0067">ATP-binding</keyword>
<reference evidence="6 7" key="1">
    <citation type="submission" date="2020-05" db="EMBL/GenBank/DDBJ databases">
        <authorList>
            <person name="Mo P."/>
        </authorList>
    </citation>
    <scope>NUCLEOTIDE SEQUENCE [LARGE SCALE GENOMIC DNA]</scope>
    <source>
        <strain evidence="6 7">Gen01</strain>
    </source>
</reference>
<keyword evidence="7" id="KW-1185">Reference proteome</keyword>
<dbReference type="SUPFAM" id="SSF46689">
    <property type="entry name" value="Homeodomain-like"/>
    <property type="match status" value="1"/>
</dbReference>
<gene>
    <name evidence="6" type="ORF">HOP40_33310</name>
</gene>
<proteinExistence type="predicted"/>
<dbReference type="GO" id="GO:0005524">
    <property type="term" value="F:ATP binding"/>
    <property type="evidence" value="ECO:0007669"/>
    <property type="project" value="UniProtKB-KW"/>
</dbReference>
<dbReference type="PROSITE" id="PS00688">
    <property type="entry name" value="SIGMA54_INTERACT_3"/>
    <property type="match status" value="1"/>
</dbReference>
<evidence type="ECO:0000313" key="6">
    <source>
        <dbReference type="EMBL" id="QJY50044.1"/>
    </source>
</evidence>
<keyword evidence="3" id="KW-0805">Transcription regulation</keyword>
<dbReference type="InterPro" id="IPR027417">
    <property type="entry name" value="P-loop_NTPase"/>
</dbReference>
<dbReference type="InterPro" id="IPR009057">
    <property type="entry name" value="Homeodomain-like_sf"/>
</dbReference>
<dbReference type="PROSITE" id="PS50045">
    <property type="entry name" value="SIGMA54_INTERACT_4"/>
    <property type="match status" value="1"/>
</dbReference>
<dbReference type="GO" id="GO:0006355">
    <property type="term" value="P:regulation of DNA-templated transcription"/>
    <property type="evidence" value="ECO:0007669"/>
    <property type="project" value="InterPro"/>
</dbReference>
<dbReference type="KEGG" id="pbro:HOP40_33310"/>
<keyword evidence="4" id="KW-0804">Transcription</keyword>
<evidence type="ECO:0000259" key="5">
    <source>
        <dbReference type="PROSITE" id="PS50045"/>
    </source>
</evidence>
<evidence type="ECO:0000256" key="2">
    <source>
        <dbReference type="ARBA" id="ARBA00022840"/>
    </source>
</evidence>
<dbReference type="Gene3D" id="3.40.50.300">
    <property type="entry name" value="P-loop containing nucleotide triphosphate hydrolases"/>
    <property type="match status" value="1"/>
</dbReference>
<organism evidence="6 7">
    <name type="scientific">Pseudonocardia broussonetiae</name>
    <dbReference type="NCBI Taxonomy" id="2736640"/>
    <lineage>
        <taxon>Bacteria</taxon>
        <taxon>Bacillati</taxon>
        <taxon>Actinomycetota</taxon>
        <taxon>Actinomycetes</taxon>
        <taxon>Pseudonocardiales</taxon>
        <taxon>Pseudonocardiaceae</taxon>
        <taxon>Pseudonocardia</taxon>
    </lineage>
</organism>
<evidence type="ECO:0000256" key="4">
    <source>
        <dbReference type="ARBA" id="ARBA00023163"/>
    </source>
</evidence>
<dbReference type="InterPro" id="IPR029016">
    <property type="entry name" value="GAF-like_dom_sf"/>
</dbReference>
<sequence>MRSGVERVGVEIPGGPGIDRPVRLLRSAEPVIERLGRRLEGQPLVIILADAEARVVALRACRAEVRDWCDCLHIVPGCRLAEETIGTNAIGCAVEERRPFVVVGPEHYRVNLQGFSARAVPVRHPVTGVLKGVLALACRTEDDSVLMLPLVEDAAARIETDLGDDATRLERRLLDRFLQITRRSTAAVVCLNRDLLISSTLAGPLVSPVDQPFLWDWASRKLADRDEYCGELRLSGSVVVQARCTTVREDDQEAGILIEMRPGPATLTAVGARRPVTSGTTGEGPVPGRSAAAERVRRELTAVARSQGPILITGEPGTGKAFLARHLHDRTGLPGTVTVLETGQCIDDPLAWFERLRAALAIPGTLVLRQIDELPVEFAPRAVGLVERADGHPIQVIATARLTNGEDAMTRLRDCFPARLQLPPLRKRAEDVADIARVLVRDLTRRSPVPRLEPATVQNLMGQVWPGNIRELRAVLSSALLRSVRRDIAIEHLPPEYRSAPIRHRLTSLQRVEREALLNALEDSGGNKQAAAELLGIARSTLYRKIRTLGIDGRCLSG</sequence>
<dbReference type="PANTHER" id="PTHR32071:SF57">
    <property type="entry name" value="C4-DICARBOXYLATE TRANSPORT TRANSCRIPTIONAL REGULATORY PROTEIN DCTD"/>
    <property type="match status" value="1"/>
</dbReference>
<dbReference type="InterPro" id="IPR002078">
    <property type="entry name" value="Sigma_54_int"/>
</dbReference>
<dbReference type="Gene3D" id="1.10.10.60">
    <property type="entry name" value="Homeodomain-like"/>
    <property type="match status" value="1"/>
</dbReference>
<evidence type="ECO:0000313" key="7">
    <source>
        <dbReference type="Proteomes" id="UP000505377"/>
    </source>
</evidence>
<dbReference type="SUPFAM" id="SSF52540">
    <property type="entry name" value="P-loop containing nucleoside triphosphate hydrolases"/>
    <property type="match status" value="1"/>
</dbReference>
<dbReference type="AlphaFoldDB" id="A0A6M6JPT1"/>
<dbReference type="Pfam" id="PF25601">
    <property type="entry name" value="AAA_lid_14"/>
    <property type="match status" value="1"/>
</dbReference>
<dbReference type="Proteomes" id="UP000505377">
    <property type="component" value="Chromosome"/>
</dbReference>
<accession>A0A6M6JPT1</accession>
<dbReference type="EMBL" id="CP053564">
    <property type="protein sequence ID" value="QJY50044.1"/>
    <property type="molecule type" value="Genomic_DNA"/>
</dbReference>
<dbReference type="Pfam" id="PF14532">
    <property type="entry name" value="Sigma54_activ_2"/>
    <property type="match status" value="1"/>
</dbReference>
<dbReference type="PRINTS" id="PR01590">
    <property type="entry name" value="HTHFIS"/>
</dbReference>
<feature type="domain" description="Sigma-54 factor interaction" evidence="5">
    <location>
        <begin position="286"/>
        <end position="481"/>
    </location>
</feature>